<dbReference type="PANTHER" id="PTHR31431:SF1">
    <property type="entry name" value="NUCLEOPORIN NUP188"/>
    <property type="match status" value="1"/>
</dbReference>
<dbReference type="GO" id="GO:0006606">
    <property type="term" value="P:protein import into nucleus"/>
    <property type="evidence" value="ECO:0007669"/>
    <property type="project" value="TreeGrafter"/>
</dbReference>
<dbReference type="OrthoDB" id="102511at2759"/>
<dbReference type="GO" id="GO:0044611">
    <property type="term" value="C:nuclear pore inner ring"/>
    <property type="evidence" value="ECO:0007669"/>
    <property type="project" value="TreeGrafter"/>
</dbReference>
<accession>A0A8S3Q6B1</accession>
<dbReference type="EMBL" id="CAJPWZ010000350">
    <property type="protein sequence ID" value="CAG2191011.1"/>
    <property type="molecule type" value="Genomic_DNA"/>
</dbReference>
<gene>
    <name evidence="1" type="ORF">MEDL_6268</name>
</gene>
<dbReference type="InterPro" id="IPR044840">
    <property type="entry name" value="Nup188"/>
</dbReference>
<dbReference type="Proteomes" id="UP000683360">
    <property type="component" value="Unassembled WGS sequence"/>
</dbReference>
<protein>
    <submittedName>
        <fullName evidence="1">Uncharacterized protein</fullName>
    </submittedName>
</protein>
<sequence>MVTNYPRTHGAIYVTIIHGNVHQGAESVVMSGLVQHTCLSVMLLYQKETEFFPKTLSVGKPKESMAGTEDKCQWHTVLCVCLDLYATILGLLKYSFLEDSLNFVGAHQDRMQECLERSRITMTDAAMLEAEKTCAFINLLSKFNREWRLHLGESLVKLQVYYFYCNFIVDQELIEYE</sequence>
<dbReference type="AlphaFoldDB" id="A0A8S3Q6B1"/>
<keyword evidence="2" id="KW-1185">Reference proteome</keyword>
<dbReference type="PANTHER" id="PTHR31431">
    <property type="entry name" value="NUCLEOPORIN NUP188 HOMOLOG"/>
    <property type="match status" value="1"/>
</dbReference>
<dbReference type="GO" id="GO:0006405">
    <property type="term" value="P:RNA export from nucleus"/>
    <property type="evidence" value="ECO:0007669"/>
    <property type="project" value="TreeGrafter"/>
</dbReference>
<name>A0A8S3Q6B1_MYTED</name>
<proteinExistence type="predicted"/>
<comment type="caution">
    <text evidence="1">The sequence shown here is derived from an EMBL/GenBank/DDBJ whole genome shotgun (WGS) entry which is preliminary data.</text>
</comment>
<organism evidence="1 2">
    <name type="scientific">Mytilus edulis</name>
    <name type="common">Blue mussel</name>
    <dbReference type="NCBI Taxonomy" id="6550"/>
    <lineage>
        <taxon>Eukaryota</taxon>
        <taxon>Metazoa</taxon>
        <taxon>Spiralia</taxon>
        <taxon>Lophotrochozoa</taxon>
        <taxon>Mollusca</taxon>
        <taxon>Bivalvia</taxon>
        <taxon>Autobranchia</taxon>
        <taxon>Pteriomorphia</taxon>
        <taxon>Mytilida</taxon>
        <taxon>Mytiloidea</taxon>
        <taxon>Mytilidae</taxon>
        <taxon>Mytilinae</taxon>
        <taxon>Mytilus</taxon>
    </lineage>
</organism>
<dbReference type="GO" id="GO:0017056">
    <property type="term" value="F:structural constituent of nuclear pore"/>
    <property type="evidence" value="ECO:0007669"/>
    <property type="project" value="InterPro"/>
</dbReference>
<reference evidence="1" key="1">
    <citation type="submission" date="2021-03" db="EMBL/GenBank/DDBJ databases">
        <authorList>
            <person name="Bekaert M."/>
        </authorList>
    </citation>
    <scope>NUCLEOTIDE SEQUENCE</scope>
</reference>
<evidence type="ECO:0000313" key="1">
    <source>
        <dbReference type="EMBL" id="CAG2191011.1"/>
    </source>
</evidence>
<evidence type="ECO:0000313" key="2">
    <source>
        <dbReference type="Proteomes" id="UP000683360"/>
    </source>
</evidence>